<accession>A0ABU1KZ10</accession>
<keyword evidence="2" id="KW-1185">Reference proteome</keyword>
<dbReference type="Proteomes" id="UP001185254">
    <property type="component" value="Unassembled WGS sequence"/>
</dbReference>
<sequence>MIDKGADEIDPLSFYRPPGRFARGGTEMPSPQADHHFVWARWNDAFSGHSRAGCSTFGGRAPSQVNYGERPYSEFQSTRRSQATETGSAVSSCDASDAPEQLLDGQDLAIEGCACPLWTKLIEQLIDSNAQALIAHQHRQKIKRKRGKRFTRSEAVPLDERVHAFERKSARVDFVERLNEKTVLLRWHDATAGLFGEQPWTLYRARYHGICGLSGSRIYRGDFVYRPSTRARSMPSNADETILESSIVSLEGSTSCGLGATDHLLL</sequence>
<organism evidence="1 2">
    <name type="scientific">Paraburkholderia caledonica</name>
    <dbReference type="NCBI Taxonomy" id="134536"/>
    <lineage>
        <taxon>Bacteria</taxon>
        <taxon>Pseudomonadati</taxon>
        <taxon>Pseudomonadota</taxon>
        <taxon>Betaproteobacteria</taxon>
        <taxon>Burkholderiales</taxon>
        <taxon>Burkholderiaceae</taxon>
        <taxon>Paraburkholderia</taxon>
    </lineage>
</organism>
<dbReference type="InterPro" id="IPR021769">
    <property type="entry name" value="DUF3331"/>
</dbReference>
<dbReference type="Pfam" id="PF11811">
    <property type="entry name" value="DUF3331"/>
    <property type="match status" value="1"/>
</dbReference>
<name>A0ABU1KZ10_9BURK</name>
<proteinExistence type="predicted"/>
<comment type="caution">
    <text evidence="1">The sequence shown here is derived from an EMBL/GenBank/DDBJ whole genome shotgun (WGS) entry which is preliminary data.</text>
</comment>
<evidence type="ECO:0008006" key="3">
    <source>
        <dbReference type="Google" id="ProtNLM"/>
    </source>
</evidence>
<evidence type="ECO:0000313" key="2">
    <source>
        <dbReference type="Proteomes" id="UP001185254"/>
    </source>
</evidence>
<reference evidence="1 2" key="1">
    <citation type="submission" date="2023-07" db="EMBL/GenBank/DDBJ databases">
        <title>Sorghum-associated microbial communities from plants grown in Nebraska, USA.</title>
        <authorList>
            <person name="Schachtman D."/>
        </authorList>
    </citation>
    <scope>NUCLEOTIDE SEQUENCE [LARGE SCALE GENOMIC DNA]</scope>
    <source>
        <strain evidence="1 2">DS1039</strain>
    </source>
</reference>
<protein>
    <recommendedName>
        <fullName evidence="3">DUF3331 domain-containing protein</fullName>
    </recommendedName>
</protein>
<dbReference type="RefSeq" id="WP_310066610.1">
    <property type="nucleotide sequence ID" value="NZ_JAVDQN010000002.1"/>
</dbReference>
<gene>
    <name evidence="1" type="ORF">J2776_002896</name>
</gene>
<evidence type="ECO:0000313" key="1">
    <source>
        <dbReference type="EMBL" id="MDR6376196.1"/>
    </source>
</evidence>
<dbReference type="EMBL" id="JAVDQN010000002">
    <property type="protein sequence ID" value="MDR6376196.1"/>
    <property type="molecule type" value="Genomic_DNA"/>
</dbReference>